<organism evidence="12 13">
    <name type="scientific">Loxostege sticticalis</name>
    <name type="common">Beet webworm moth</name>
    <dbReference type="NCBI Taxonomy" id="481309"/>
    <lineage>
        <taxon>Eukaryota</taxon>
        <taxon>Metazoa</taxon>
        <taxon>Ecdysozoa</taxon>
        <taxon>Arthropoda</taxon>
        <taxon>Hexapoda</taxon>
        <taxon>Insecta</taxon>
        <taxon>Pterygota</taxon>
        <taxon>Neoptera</taxon>
        <taxon>Endopterygota</taxon>
        <taxon>Lepidoptera</taxon>
        <taxon>Glossata</taxon>
        <taxon>Ditrysia</taxon>
        <taxon>Pyraloidea</taxon>
        <taxon>Crambidae</taxon>
        <taxon>Pyraustinae</taxon>
        <taxon>Loxostege</taxon>
    </lineage>
</organism>
<evidence type="ECO:0000256" key="7">
    <source>
        <dbReference type="ARBA" id="ARBA00022490"/>
    </source>
</evidence>
<dbReference type="Proteomes" id="UP001549920">
    <property type="component" value="Unassembled WGS sequence"/>
</dbReference>
<gene>
    <name evidence="12" type="ORF">ABMA27_006862</name>
</gene>
<keyword evidence="7" id="KW-0963">Cytoplasm</keyword>
<dbReference type="EMBL" id="JBEUOH010000002">
    <property type="protein sequence ID" value="KAL0901654.1"/>
    <property type="molecule type" value="Genomic_DNA"/>
</dbReference>
<feature type="domain" description="Snurportin-1 m3G cap-binding" evidence="11">
    <location>
        <begin position="102"/>
        <end position="285"/>
    </location>
</feature>
<accession>A0ABR3IKP0</accession>
<evidence type="ECO:0000256" key="1">
    <source>
        <dbReference type="ARBA" id="ARBA00003975"/>
    </source>
</evidence>
<evidence type="ECO:0000256" key="8">
    <source>
        <dbReference type="ARBA" id="ARBA00022884"/>
    </source>
</evidence>
<evidence type="ECO:0000256" key="4">
    <source>
        <dbReference type="ARBA" id="ARBA00007540"/>
    </source>
</evidence>
<evidence type="ECO:0000256" key="5">
    <source>
        <dbReference type="ARBA" id="ARBA00016034"/>
    </source>
</evidence>
<evidence type="ECO:0000256" key="2">
    <source>
        <dbReference type="ARBA" id="ARBA00004123"/>
    </source>
</evidence>
<comment type="caution">
    <text evidence="12">The sequence shown here is derived from an EMBL/GenBank/DDBJ whole genome shotgun (WGS) entry which is preliminary data.</text>
</comment>
<keyword evidence="8" id="KW-0694">RNA-binding</keyword>
<dbReference type="PANTHER" id="PTHR13403">
    <property type="entry name" value="SNURPORTIN1 RNUT1 PROTEIN RNA, U TRANSPORTER 1"/>
    <property type="match status" value="1"/>
</dbReference>
<proteinExistence type="inferred from homology"/>
<evidence type="ECO:0000259" key="11">
    <source>
        <dbReference type="Pfam" id="PF21974"/>
    </source>
</evidence>
<dbReference type="PANTHER" id="PTHR13403:SF6">
    <property type="entry name" value="SNURPORTIN-1"/>
    <property type="match status" value="1"/>
</dbReference>
<feature type="compositionally biased region" description="Basic and acidic residues" evidence="10">
    <location>
        <begin position="378"/>
        <end position="390"/>
    </location>
</feature>
<comment type="function">
    <text evidence="1">Functions as an U snRNP-specific nuclear import adapter. Involved in the trimethylguanosine (m3G)-cap-dependent nuclear import of U snRNPs. Binds specifically to the terminal m3G-cap U snRNAs.</text>
</comment>
<evidence type="ECO:0000313" key="12">
    <source>
        <dbReference type="EMBL" id="KAL0901654.1"/>
    </source>
</evidence>
<dbReference type="Gene3D" id="3.30.470.30">
    <property type="entry name" value="DNA ligase/mRNA capping enzyme"/>
    <property type="match status" value="1"/>
</dbReference>
<comment type="subcellular location">
    <subcellularLocation>
        <location evidence="3">Cytoplasm</location>
    </subcellularLocation>
    <subcellularLocation>
        <location evidence="2">Nucleus</location>
    </subcellularLocation>
</comment>
<dbReference type="InterPro" id="IPR017336">
    <property type="entry name" value="Snurportin-1"/>
</dbReference>
<evidence type="ECO:0000313" key="13">
    <source>
        <dbReference type="Proteomes" id="UP001549920"/>
    </source>
</evidence>
<evidence type="ECO:0000256" key="10">
    <source>
        <dbReference type="SAM" id="MobiDB-lite"/>
    </source>
</evidence>
<keyword evidence="6" id="KW-0813">Transport</keyword>
<protein>
    <recommendedName>
        <fullName evidence="5">Snurportin-1</fullName>
    </recommendedName>
</protein>
<comment type="similarity">
    <text evidence="4">Belongs to the snurportin family.</text>
</comment>
<reference evidence="12 13" key="1">
    <citation type="submission" date="2024-06" db="EMBL/GenBank/DDBJ databases">
        <title>A chromosome-level genome assembly of beet webworm, Loxostege sticticalis.</title>
        <authorList>
            <person name="Zhang Y."/>
        </authorList>
    </citation>
    <scope>NUCLEOTIDE SEQUENCE [LARGE SCALE GENOMIC DNA]</scope>
    <source>
        <strain evidence="12">AQ026</strain>
        <tissue evidence="12">Whole body</tissue>
    </source>
</reference>
<evidence type="ECO:0000256" key="6">
    <source>
        <dbReference type="ARBA" id="ARBA00022448"/>
    </source>
</evidence>
<keyword evidence="13" id="KW-1185">Reference proteome</keyword>
<feature type="region of interest" description="Disordered" evidence="10">
    <location>
        <begin position="328"/>
        <end position="455"/>
    </location>
</feature>
<dbReference type="Pfam" id="PF21974">
    <property type="entry name" value="SPN1_m3Gcap_bd"/>
    <property type="match status" value="1"/>
</dbReference>
<dbReference type="SUPFAM" id="SSF56091">
    <property type="entry name" value="DNA ligase/mRNA capping enzyme, catalytic domain"/>
    <property type="match status" value="1"/>
</dbReference>
<sequence>MEEILDKMETAIINPEPNNKSDYESLYKNWGKLSKQEERRRELLEVQKCQRNNKIDKFRGILELVHAVEENNIFREDRRVHYRPTIYVAGFNKVNFSYNNVLMMSEWMIEKPQDLEENWYVTACPKGVRMLVVANQGKTKCFTKYGQFKFQMNSCLPGGNGNNNRGKNSCCVLDCFYQEKNNAMYVIDLLAWNNQPMTDCDTEFRDFWLRSQFNEIPQLGVVSKGNKVKFVLLPKVPCTKENLDTFMMKYPQFENDVPSLDGLLFYHKRAHYMSGQTPLVGWLFPYMVPEVLGADITVHELYLELKPKDYVDQATFIKSFDEKLAKKSNWHRRASRRNSTTMDTSEVKSETETNPALVTNGAGDATTPEMEADASPDTTEKGAGDIKTPEMEAEEIPDTTVQESGEMKTPDMESEELPDSTVKESGETKAPDMEAEELPEKELMETAIGKTEPSK</sequence>
<dbReference type="CDD" id="cd09232">
    <property type="entry name" value="Snurportin-1_C"/>
    <property type="match status" value="1"/>
</dbReference>
<evidence type="ECO:0000256" key="3">
    <source>
        <dbReference type="ARBA" id="ARBA00004496"/>
    </source>
</evidence>
<keyword evidence="9" id="KW-0539">Nucleus</keyword>
<dbReference type="InterPro" id="IPR047857">
    <property type="entry name" value="Snurportin1_C"/>
</dbReference>
<feature type="compositionally biased region" description="Basic and acidic residues" evidence="10">
    <location>
        <begin position="421"/>
        <end position="444"/>
    </location>
</feature>
<name>A0ABR3IKP0_LOXSC</name>
<evidence type="ECO:0000256" key="9">
    <source>
        <dbReference type="ARBA" id="ARBA00023242"/>
    </source>
</evidence>